<protein>
    <submittedName>
        <fullName evidence="2">Uncharacterized protein</fullName>
    </submittedName>
</protein>
<comment type="caution">
    <text evidence="2">The sequence shown here is derived from an EMBL/GenBank/DDBJ whole genome shotgun (WGS) entry which is preliminary data.</text>
</comment>
<evidence type="ECO:0000256" key="1">
    <source>
        <dbReference type="SAM" id="MobiDB-lite"/>
    </source>
</evidence>
<feature type="compositionally biased region" description="Polar residues" evidence="1">
    <location>
        <begin position="13"/>
        <end position="22"/>
    </location>
</feature>
<gene>
    <name evidence="2" type="ORF">GCM10010521_19280</name>
</gene>
<accession>A0ABP6N1L1</accession>
<dbReference type="EMBL" id="BAAAVM010000023">
    <property type="protein sequence ID" value="GAA3133608.1"/>
    <property type="molecule type" value="Genomic_DNA"/>
</dbReference>
<feature type="region of interest" description="Disordered" evidence="1">
    <location>
        <begin position="1"/>
        <end position="79"/>
    </location>
</feature>
<dbReference type="Proteomes" id="UP001500893">
    <property type="component" value="Unassembled WGS sequence"/>
</dbReference>
<reference evidence="3" key="1">
    <citation type="journal article" date="2019" name="Int. J. Syst. Evol. Microbiol.">
        <title>The Global Catalogue of Microorganisms (GCM) 10K type strain sequencing project: providing services to taxonomists for standard genome sequencing and annotation.</title>
        <authorList>
            <consortium name="The Broad Institute Genomics Platform"/>
            <consortium name="The Broad Institute Genome Sequencing Center for Infectious Disease"/>
            <person name="Wu L."/>
            <person name="Ma J."/>
        </authorList>
    </citation>
    <scope>NUCLEOTIDE SEQUENCE [LARGE SCALE GENOMIC DNA]</scope>
    <source>
        <strain evidence="3">JCM 11574</strain>
    </source>
</reference>
<evidence type="ECO:0000313" key="3">
    <source>
        <dbReference type="Proteomes" id="UP001500893"/>
    </source>
</evidence>
<feature type="compositionally biased region" description="Basic and acidic residues" evidence="1">
    <location>
        <begin position="70"/>
        <end position="79"/>
    </location>
</feature>
<keyword evidence="3" id="KW-1185">Reference proteome</keyword>
<name>A0ABP6N1L1_9ACTN</name>
<evidence type="ECO:0000313" key="2">
    <source>
        <dbReference type="EMBL" id="GAA3133608.1"/>
    </source>
</evidence>
<organism evidence="2 3">
    <name type="scientific">Streptomyces rameus</name>
    <dbReference type="NCBI Taxonomy" id="68261"/>
    <lineage>
        <taxon>Bacteria</taxon>
        <taxon>Bacillati</taxon>
        <taxon>Actinomycetota</taxon>
        <taxon>Actinomycetes</taxon>
        <taxon>Kitasatosporales</taxon>
        <taxon>Streptomycetaceae</taxon>
        <taxon>Streptomyces</taxon>
    </lineage>
</organism>
<proteinExistence type="predicted"/>
<sequence>MKPTGTGTLLPVPSSQWRQTQGGPPDEWDPSPALFLSNGPTMSGPVTRHAPQPPRDTFPVGARGTFRGAHGADEGRRRE</sequence>